<dbReference type="Proteomes" id="UP001219355">
    <property type="component" value="Chromosome 4"/>
</dbReference>
<dbReference type="EMBL" id="CP120630">
    <property type="protein sequence ID" value="WEW61088.1"/>
    <property type="molecule type" value="Genomic_DNA"/>
</dbReference>
<keyword evidence="4" id="KW-1185">Reference proteome</keyword>
<protein>
    <recommendedName>
        <fullName evidence="2">DUF7924 domain-containing protein</fullName>
    </recommendedName>
</protein>
<dbReference type="Pfam" id="PF25545">
    <property type="entry name" value="DUF7924"/>
    <property type="match status" value="1"/>
</dbReference>
<dbReference type="AlphaFoldDB" id="A0AAF0DMR1"/>
<reference evidence="3" key="1">
    <citation type="submission" date="2023-03" db="EMBL/GenBank/DDBJ databases">
        <title>Emydomyces testavorans Genome Sequence.</title>
        <authorList>
            <person name="Hoyer L."/>
        </authorList>
    </citation>
    <scope>NUCLEOTIDE SEQUENCE</scope>
    <source>
        <strain evidence="3">16-2883</strain>
    </source>
</reference>
<gene>
    <name evidence="3" type="ORF">PRK78_006577</name>
</gene>
<evidence type="ECO:0000313" key="3">
    <source>
        <dbReference type="EMBL" id="WEW61088.1"/>
    </source>
</evidence>
<organism evidence="3 4">
    <name type="scientific">Emydomyces testavorans</name>
    <dbReference type="NCBI Taxonomy" id="2070801"/>
    <lineage>
        <taxon>Eukaryota</taxon>
        <taxon>Fungi</taxon>
        <taxon>Dikarya</taxon>
        <taxon>Ascomycota</taxon>
        <taxon>Pezizomycotina</taxon>
        <taxon>Eurotiomycetes</taxon>
        <taxon>Eurotiomycetidae</taxon>
        <taxon>Onygenales</taxon>
        <taxon>Nannizziopsiaceae</taxon>
        <taxon>Emydomyces</taxon>
    </lineage>
</organism>
<evidence type="ECO:0000256" key="1">
    <source>
        <dbReference type="SAM" id="MobiDB-lite"/>
    </source>
</evidence>
<name>A0AAF0DMR1_9EURO</name>
<sequence length="558" mass="62286">MLVLMLTLAQFPDPHIPCYQSMSANSSGRRKRHAGTPPDNSNNKTTKTTSTTAYNQNFEQKLIDHGVYPPEYKYPDGQKPPKPGNWMEIHERLAQPQASLSPSKFSEKHFENFREADAHASKERPVATSVIPTIDGNISDPKCIGGDYLFSNLAPLTDGSLANAKPDHFFGAHPEQLHPEIRKELNDVIIPSTQDSLPMAPNFFLEAKGPDRSPAVATRQACYNGALGARGIHKLQSYKQDEPVFNNRAYTITSTYQAGQLKLYTTHPTTPQESNGRPEYIMSQLKGWSMTSDSETFRNGATAYQNAQDWAKEQQDEFIKSANERHAQAQSELLSSECEATSEPTVVLEDSDTSATSDEAEFHDAAWSFAQPNDSIKNSEASNKNTKRARARANSASNNSLANSLELQRDIDPALREELLEQLHGDTPGFYAVYFDDVKGLSLIAQAVFKSCKVSDNPLYHEESRWQNWPDNVDEKLVLNWLATVINQLVQLTELHDPSQKAVRRPLAQPALIGESTTKQKLNIGFMDDPHATPDKTYNWSQILVLGELKNDRLSLRG</sequence>
<evidence type="ECO:0000313" key="4">
    <source>
        <dbReference type="Proteomes" id="UP001219355"/>
    </source>
</evidence>
<evidence type="ECO:0000259" key="2">
    <source>
        <dbReference type="Pfam" id="PF25545"/>
    </source>
</evidence>
<feature type="domain" description="DUF7924" evidence="2">
    <location>
        <begin position="162"/>
        <end position="322"/>
    </location>
</feature>
<dbReference type="PANTHER" id="PTHR38248:SF2">
    <property type="entry name" value="FUNK1 11"/>
    <property type="match status" value="1"/>
</dbReference>
<feature type="region of interest" description="Disordered" evidence="1">
    <location>
        <begin position="20"/>
        <end position="51"/>
    </location>
</feature>
<dbReference type="PANTHER" id="PTHR38248">
    <property type="entry name" value="FUNK1 6"/>
    <property type="match status" value="1"/>
</dbReference>
<feature type="compositionally biased region" description="Low complexity" evidence="1">
    <location>
        <begin position="40"/>
        <end position="51"/>
    </location>
</feature>
<proteinExistence type="predicted"/>
<accession>A0AAF0DMR1</accession>
<dbReference type="InterPro" id="IPR057684">
    <property type="entry name" value="DUF7924"/>
</dbReference>